<protein>
    <submittedName>
        <fullName evidence="1">Uncharacterized protein</fullName>
    </submittedName>
</protein>
<proteinExistence type="predicted"/>
<sequence>MYIIYSSKKNVYCTSYKELILDVLTIVNINHNYKYYRGNICYVRIVVRLNDKVILGDRYYIYNIKIIKKFKLCNND</sequence>
<name>A0A6C0E8G9_9ZZZZ</name>
<evidence type="ECO:0000313" key="1">
    <source>
        <dbReference type="EMBL" id="QHT24860.1"/>
    </source>
</evidence>
<organism evidence="1">
    <name type="scientific">viral metagenome</name>
    <dbReference type="NCBI Taxonomy" id="1070528"/>
    <lineage>
        <taxon>unclassified sequences</taxon>
        <taxon>metagenomes</taxon>
        <taxon>organismal metagenomes</taxon>
    </lineage>
</organism>
<accession>A0A6C0E8G9</accession>
<reference evidence="1" key="1">
    <citation type="journal article" date="2020" name="Nature">
        <title>Giant virus diversity and host interactions through global metagenomics.</title>
        <authorList>
            <person name="Schulz F."/>
            <person name="Roux S."/>
            <person name="Paez-Espino D."/>
            <person name="Jungbluth S."/>
            <person name="Walsh D.A."/>
            <person name="Denef V.J."/>
            <person name="McMahon K.D."/>
            <person name="Konstantinidis K.T."/>
            <person name="Eloe-Fadrosh E.A."/>
            <person name="Kyrpides N.C."/>
            <person name="Woyke T."/>
        </authorList>
    </citation>
    <scope>NUCLEOTIDE SEQUENCE</scope>
    <source>
        <strain evidence="1">GVMAG-M-3300023179-150</strain>
    </source>
</reference>
<dbReference type="AlphaFoldDB" id="A0A6C0E8G9"/>
<dbReference type="EMBL" id="MN739750">
    <property type="protein sequence ID" value="QHT24860.1"/>
    <property type="molecule type" value="Genomic_DNA"/>
</dbReference>